<evidence type="ECO:0000313" key="1">
    <source>
        <dbReference type="EMBL" id="CEO48582.1"/>
    </source>
</evidence>
<sequence length="72" mass="7908">MIRAKPTRLHPFGRLASCHSGKPYAQAAVLGNHCRGLGATLSSLTFQAALARMRHNSRCCWQGNLFWAVDVV</sequence>
<reference evidence="1" key="1">
    <citation type="submission" date="2015-01" db="EMBL/GenBank/DDBJ databases">
        <authorList>
            <person name="Durling Mikael"/>
        </authorList>
    </citation>
    <scope>NUCLEOTIDE SEQUENCE</scope>
</reference>
<protein>
    <submittedName>
        <fullName evidence="1">Uncharacterized protein</fullName>
    </submittedName>
</protein>
<proteinExistence type="predicted"/>
<gene>
    <name evidence="1" type="ORF">BN869_000004639_1</name>
</gene>
<dbReference type="AlphaFoldDB" id="A0A0B7JZ84"/>
<name>A0A0B7JZ84_BIOOC</name>
<accession>A0A0B7JZ84</accession>
<organism evidence="1">
    <name type="scientific">Bionectria ochroleuca</name>
    <name type="common">Gliocladium roseum</name>
    <dbReference type="NCBI Taxonomy" id="29856"/>
    <lineage>
        <taxon>Eukaryota</taxon>
        <taxon>Fungi</taxon>
        <taxon>Dikarya</taxon>
        <taxon>Ascomycota</taxon>
        <taxon>Pezizomycotina</taxon>
        <taxon>Sordariomycetes</taxon>
        <taxon>Hypocreomycetidae</taxon>
        <taxon>Hypocreales</taxon>
        <taxon>Bionectriaceae</taxon>
        <taxon>Clonostachys</taxon>
    </lineage>
</organism>
<dbReference type="EMBL" id="CDPU01000011">
    <property type="protein sequence ID" value="CEO48582.1"/>
    <property type="molecule type" value="Genomic_DNA"/>
</dbReference>